<dbReference type="Proteomes" id="UP001497680">
    <property type="component" value="Unassembled WGS sequence"/>
</dbReference>
<name>A0ACC0DC26_9PEZI</name>
<dbReference type="EMBL" id="MU394292">
    <property type="protein sequence ID" value="KAI6090111.1"/>
    <property type="molecule type" value="Genomic_DNA"/>
</dbReference>
<comment type="caution">
    <text evidence="1">The sequence shown here is derived from an EMBL/GenBank/DDBJ whole genome shotgun (WGS) entry which is preliminary data.</text>
</comment>
<gene>
    <name evidence="1" type="ORF">F4821DRAFT_36348</name>
</gene>
<proteinExistence type="predicted"/>
<evidence type="ECO:0000313" key="2">
    <source>
        <dbReference type="Proteomes" id="UP001497680"/>
    </source>
</evidence>
<reference evidence="1 2" key="1">
    <citation type="journal article" date="2022" name="New Phytol.">
        <title>Ecological generalism drives hyperdiversity of secondary metabolite gene clusters in xylarialean endophytes.</title>
        <authorList>
            <person name="Franco M.E.E."/>
            <person name="Wisecaver J.H."/>
            <person name="Arnold A.E."/>
            <person name="Ju Y.M."/>
            <person name="Slot J.C."/>
            <person name="Ahrendt S."/>
            <person name="Moore L.P."/>
            <person name="Eastman K.E."/>
            <person name="Scott K."/>
            <person name="Konkel Z."/>
            <person name="Mondo S.J."/>
            <person name="Kuo A."/>
            <person name="Hayes R.D."/>
            <person name="Haridas S."/>
            <person name="Andreopoulos B."/>
            <person name="Riley R."/>
            <person name="LaButti K."/>
            <person name="Pangilinan J."/>
            <person name="Lipzen A."/>
            <person name="Amirebrahimi M."/>
            <person name="Yan J."/>
            <person name="Adam C."/>
            <person name="Keymanesh K."/>
            <person name="Ng V."/>
            <person name="Louie K."/>
            <person name="Northen T."/>
            <person name="Drula E."/>
            <person name="Henrissat B."/>
            <person name="Hsieh H.M."/>
            <person name="Youens-Clark K."/>
            <person name="Lutzoni F."/>
            <person name="Miadlikowska J."/>
            <person name="Eastwood D.C."/>
            <person name="Hamelin R.C."/>
            <person name="Grigoriev I.V."/>
            <person name="U'Ren J.M."/>
        </authorList>
    </citation>
    <scope>NUCLEOTIDE SEQUENCE [LARGE SCALE GENOMIC DNA]</scope>
    <source>
        <strain evidence="1 2">ER1909</strain>
    </source>
</reference>
<protein>
    <submittedName>
        <fullName evidence="1">Uncharacterized protein</fullName>
    </submittedName>
</protein>
<organism evidence="1 2">
    <name type="scientific">Hypoxylon rubiginosum</name>
    <dbReference type="NCBI Taxonomy" id="110542"/>
    <lineage>
        <taxon>Eukaryota</taxon>
        <taxon>Fungi</taxon>
        <taxon>Dikarya</taxon>
        <taxon>Ascomycota</taxon>
        <taxon>Pezizomycotina</taxon>
        <taxon>Sordariomycetes</taxon>
        <taxon>Xylariomycetidae</taxon>
        <taxon>Xylariales</taxon>
        <taxon>Hypoxylaceae</taxon>
        <taxon>Hypoxylon</taxon>
    </lineage>
</organism>
<evidence type="ECO:0000313" key="1">
    <source>
        <dbReference type="EMBL" id="KAI6090111.1"/>
    </source>
</evidence>
<keyword evidence="2" id="KW-1185">Reference proteome</keyword>
<accession>A0ACC0DC26</accession>
<sequence length="506" mass="55961">MAGFEFVNVARPGDVKQHSTQIRRHVMKDIGKARRKPRPKKHKHIILGEGDADAESAKNDDDEERRDATRVLARPNPQRDGSISMMDFPIDMDEERMGLVRFMVEEARACYRPFRFPWLSMGLSDPASWHITLANAALYRTNPGMKKTEFAASSEAVKWYTMSLTSVTKRLADPTTSDSEGLVIAVTGFVCHDSSIGNFDRFRVHMDGLKRIVEKRGGLEALSNPFLRLMISWLDISGATYLNAKPYFNVPEGSLRETDVGNNSPYLEQLLASWDANCSSLGDIMSAMKATAAVANYINRRSDDTSFWRDDLTMGRLLGPAFHEILSLEGRALPSDPADPQYSGTAAREAFRRAALVLLAAVKIRMGAGAFEMRRHLDAFRQISQLPLVDWGAVPELNLWAHVVAALQEDSPGRAWHVLTIVGIMASMGLQTGAQALEIARGVIWVDAVDRGKSELLCDEIDNYLKASVSPPQDDGFVDPQLDLVAAELGLSPENGNNGDHSVSVY</sequence>